<dbReference type="PANTHER" id="PTHR30502:SF0">
    <property type="entry name" value="PHOSPHOENOLPYRUVATE CARBOXYLASE FAMILY PROTEIN"/>
    <property type="match status" value="1"/>
</dbReference>
<keyword evidence="3 5" id="KW-0456">Lyase</keyword>
<dbReference type="GO" id="GO:0016829">
    <property type="term" value="F:lyase activity"/>
    <property type="evidence" value="ECO:0007669"/>
    <property type="project" value="UniProtKB-KW"/>
</dbReference>
<accession>A0ABU2JRC1</accession>
<dbReference type="Gene3D" id="3.20.20.60">
    <property type="entry name" value="Phosphoenolpyruvate-binding domains"/>
    <property type="match status" value="1"/>
</dbReference>
<gene>
    <name evidence="5" type="ORF">RM844_14645</name>
</gene>
<comment type="similarity">
    <text evidence="1">Belongs to the HpcH/HpaI aldolase family.</text>
</comment>
<evidence type="ECO:0000256" key="2">
    <source>
        <dbReference type="ARBA" id="ARBA00022723"/>
    </source>
</evidence>
<keyword evidence="2" id="KW-0479">Metal-binding</keyword>
<reference evidence="6" key="1">
    <citation type="submission" date="2023-07" db="EMBL/GenBank/DDBJ databases">
        <title>30 novel species of actinomycetes from the DSMZ collection.</title>
        <authorList>
            <person name="Nouioui I."/>
        </authorList>
    </citation>
    <scope>NUCLEOTIDE SEQUENCE [LARGE SCALE GENOMIC DNA]</scope>
    <source>
        <strain evidence="6">DSM 44915</strain>
    </source>
</reference>
<name>A0ABU2JRC1_9ACTN</name>
<sequence>MVGYWVILDSPVSTERLARVGYDYLCIDQQHGLTGYEGLRNGLLAVDAGARLGAVDTVGLVRAAANDLTWIGHALDAGASGVIVPLIDTPEDAAHAVACVKYPPVGRRSYGPMRSQLRIGPAPAEVNAETLVIAMIETPEGLANVEAIAATPGLDSLYVGPSDLALAVGGARPDDPAVADAFEAALVRVREAAEAAGISVGIHAQHGEEAASRIAEGFRFVSVSCDLVHLEKAAAHHLATARG</sequence>
<comment type="caution">
    <text evidence="5">The sequence shown here is derived from an EMBL/GenBank/DDBJ whole genome shotgun (WGS) entry which is preliminary data.</text>
</comment>
<evidence type="ECO:0000259" key="4">
    <source>
        <dbReference type="Pfam" id="PF03328"/>
    </source>
</evidence>
<dbReference type="EMBL" id="JAVREO010000007">
    <property type="protein sequence ID" value="MDT0267526.1"/>
    <property type="molecule type" value="Genomic_DNA"/>
</dbReference>
<evidence type="ECO:0000256" key="3">
    <source>
        <dbReference type="ARBA" id="ARBA00023239"/>
    </source>
</evidence>
<dbReference type="Proteomes" id="UP001183410">
    <property type="component" value="Unassembled WGS sequence"/>
</dbReference>
<dbReference type="SUPFAM" id="SSF51621">
    <property type="entry name" value="Phosphoenolpyruvate/pyruvate domain"/>
    <property type="match status" value="1"/>
</dbReference>
<dbReference type="InterPro" id="IPR015813">
    <property type="entry name" value="Pyrv/PenolPyrv_kinase-like_dom"/>
</dbReference>
<protein>
    <submittedName>
        <fullName evidence="5">Aldolase/citrate lyase family protein</fullName>
    </submittedName>
</protein>
<dbReference type="Pfam" id="PF03328">
    <property type="entry name" value="HpcH_HpaI"/>
    <property type="match status" value="1"/>
</dbReference>
<keyword evidence="6" id="KW-1185">Reference proteome</keyword>
<dbReference type="InterPro" id="IPR050251">
    <property type="entry name" value="HpcH-HpaI_aldolase"/>
</dbReference>
<evidence type="ECO:0000313" key="6">
    <source>
        <dbReference type="Proteomes" id="UP001183410"/>
    </source>
</evidence>
<dbReference type="PANTHER" id="PTHR30502">
    <property type="entry name" value="2-KETO-3-DEOXY-L-RHAMNONATE ALDOLASE"/>
    <property type="match status" value="1"/>
</dbReference>
<evidence type="ECO:0000256" key="1">
    <source>
        <dbReference type="ARBA" id="ARBA00005568"/>
    </source>
</evidence>
<proteinExistence type="inferred from homology"/>
<dbReference type="InterPro" id="IPR005000">
    <property type="entry name" value="Aldolase/citrate-lyase_domain"/>
</dbReference>
<dbReference type="InterPro" id="IPR040442">
    <property type="entry name" value="Pyrv_kinase-like_dom_sf"/>
</dbReference>
<organism evidence="5 6">
    <name type="scientific">Streptomyces chisholmiae</name>
    <dbReference type="NCBI Taxonomy" id="3075540"/>
    <lineage>
        <taxon>Bacteria</taxon>
        <taxon>Bacillati</taxon>
        <taxon>Actinomycetota</taxon>
        <taxon>Actinomycetes</taxon>
        <taxon>Kitasatosporales</taxon>
        <taxon>Streptomycetaceae</taxon>
        <taxon>Streptomyces</taxon>
    </lineage>
</organism>
<evidence type="ECO:0000313" key="5">
    <source>
        <dbReference type="EMBL" id="MDT0267526.1"/>
    </source>
</evidence>
<feature type="domain" description="HpcH/HpaI aldolase/citrate lyase" evidence="4">
    <location>
        <begin position="3"/>
        <end position="230"/>
    </location>
</feature>